<dbReference type="Gene3D" id="2.60.120.10">
    <property type="entry name" value="Jelly Rolls"/>
    <property type="match status" value="1"/>
</dbReference>
<keyword evidence="3" id="KW-1185">Reference proteome</keyword>
<comment type="caution">
    <text evidence="2">The sequence shown here is derived from an EMBL/GenBank/DDBJ whole genome shotgun (WGS) entry which is preliminary data.</text>
</comment>
<dbReference type="InterPro" id="IPR050397">
    <property type="entry name" value="Env_Response_Regulators"/>
</dbReference>
<dbReference type="InterPro" id="IPR014710">
    <property type="entry name" value="RmlC-like_jellyroll"/>
</dbReference>
<dbReference type="GO" id="GO:0005829">
    <property type="term" value="C:cytosol"/>
    <property type="evidence" value="ECO:0007669"/>
    <property type="project" value="TreeGrafter"/>
</dbReference>
<dbReference type="SMART" id="SM00100">
    <property type="entry name" value="cNMP"/>
    <property type="match status" value="1"/>
</dbReference>
<dbReference type="EMBL" id="PYLS01000005">
    <property type="protein sequence ID" value="PST83725.1"/>
    <property type="molecule type" value="Genomic_DNA"/>
</dbReference>
<evidence type="ECO:0000259" key="1">
    <source>
        <dbReference type="PROSITE" id="PS50042"/>
    </source>
</evidence>
<dbReference type="SUPFAM" id="SSF51206">
    <property type="entry name" value="cAMP-binding domain-like"/>
    <property type="match status" value="1"/>
</dbReference>
<dbReference type="PANTHER" id="PTHR24567">
    <property type="entry name" value="CRP FAMILY TRANSCRIPTIONAL REGULATORY PROTEIN"/>
    <property type="match status" value="1"/>
</dbReference>
<dbReference type="InterPro" id="IPR000595">
    <property type="entry name" value="cNMP-bd_dom"/>
</dbReference>
<dbReference type="PROSITE" id="PS50042">
    <property type="entry name" value="CNMP_BINDING_3"/>
    <property type="match status" value="1"/>
</dbReference>
<dbReference type="Proteomes" id="UP000240912">
    <property type="component" value="Unassembled WGS sequence"/>
</dbReference>
<dbReference type="PANTHER" id="PTHR24567:SF26">
    <property type="entry name" value="REGULATORY PROTEIN YEIL"/>
    <property type="match status" value="1"/>
</dbReference>
<dbReference type="Pfam" id="PF00027">
    <property type="entry name" value="cNMP_binding"/>
    <property type="match status" value="1"/>
</dbReference>
<dbReference type="RefSeq" id="WP_107215988.1">
    <property type="nucleotide sequence ID" value="NZ_KZ686269.1"/>
</dbReference>
<dbReference type="CDD" id="cd00038">
    <property type="entry name" value="CAP_ED"/>
    <property type="match status" value="1"/>
</dbReference>
<organism evidence="2 3">
    <name type="scientific">Pedobacter yulinensis</name>
    <dbReference type="NCBI Taxonomy" id="2126353"/>
    <lineage>
        <taxon>Bacteria</taxon>
        <taxon>Pseudomonadati</taxon>
        <taxon>Bacteroidota</taxon>
        <taxon>Sphingobacteriia</taxon>
        <taxon>Sphingobacteriales</taxon>
        <taxon>Sphingobacteriaceae</taxon>
        <taxon>Pedobacter</taxon>
    </lineage>
</organism>
<name>A0A2T3HMQ7_9SPHI</name>
<feature type="domain" description="Cyclic nucleotide-binding" evidence="1">
    <location>
        <begin position="10"/>
        <end position="112"/>
    </location>
</feature>
<dbReference type="InterPro" id="IPR018490">
    <property type="entry name" value="cNMP-bd_dom_sf"/>
</dbReference>
<protein>
    <recommendedName>
        <fullName evidence="1">Cyclic nucleotide-binding domain-containing protein</fullName>
    </recommendedName>
</protein>
<proteinExistence type="predicted"/>
<evidence type="ECO:0000313" key="2">
    <source>
        <dbReference type="EMBL" id="PST83725.1"/>
    </source>
</evidence>
<reference evidence="2 3" key="1">
    <citation type="submission" date="2018-03" db="EMBL/GenBank/DDBJ databases">
        <authorList>
            <person name="Keele B.F."/>
        </authorList>
    </citation>
    <scope>NUCLEOTIDE SEQUENCE [LARGE SCALE GENOMIC DNA]</scope>
    <source>
        <strain evidence="2 3">YL28-9</strain>
    </source>
</reference>
<dbReference type="AlphaFoldDB" id="A0A2T3HMQ7"/>
<accession>A0A2T3HMQ7</accession>
<dbReference type="OrthoDB" id="680421at2"/>
<dbReference type="GO" id="GO:0003700">
    <property type="term" value="F:DNA-binding transcription factor activity"/>
    <property type="evidence" value="ECO:0007669"/>
    <property type="project" value="TreeGrafter"/>
</dbReference>
<gene>
    <name evidence="2" type="ORF">C7T94_14495</name>
</gene>
<evidence type="ECO:0000313" key="3">
    <source>
        <dbReference type="Proteomes" id="UP000240912"/>
    </source>
</evidence>
<sequence>MNNLAAALHAFSPLNAQAIEDLGKSSMSRQFAKGEVISEAGRICRHLYFLQQGLVKLYFDNGDKEFVMRFFSEESIFTGLDSYISETSSTYSIMALEPATVHSISRSRMEQLCVQHHCIETAFRKFISMAAFNMMGRVSEMLEEEAAARYDSFIRAHAALMQRISLGDLAAYLGITQVSLSRIRGKR</sequence>